<feature type="region of interest" description="Disordered" evidence="1">
    <location>
        <begin position="151"/>
        <end position="180"/>
    </location>
</feature>
<dbReference type="EMBL" id="JYFC01000006">
    <property type="protein sequence ID" value="KJC63545.1"/>
    <property type="molecule type" value="Genomic_DNA"/>
</dbReference>
<name>A0ABR5CD35_9MICO</name>
<reference evidence="2 3" key="1">
    <citation type="journal article" date="2001" name="Int. J. Syst. Evol. Microbiol.">
        <title>Agreia bicolorata gen. nov., sp. nov., to accommodate actinobacteria isolated from narrow reed grass infected by the nematode Heteroanguina graminophila.</title>
        <authorList>
            <person name="Evtushenko L.I."/>
            <person name="Dorofeeva L.V."/>
            <person name="Dobrovolskaya T.G."/>
            <person name="Streshinskaya G.M."/>
            <person name="Subbotin S.A."/>
            <person name="Tiedje J.M."/>
        </authorList>
    </citation>
    <scope>NUCLEOTIDE SEQUENCE [LARGE SCALE GENOMIC DNA]</scope>
    <source>
        <strain evidence="2 3">VKM Ac-1804</strain>
    </source>
</reference>
<sequence>MTEIEEPGALDGWGLVPKPVVEAVQALNSKILRSSEHLGKMVWPDKPRDVQDLLRMSISDAHKVARASADLRALLTAYAHRVHQPRPVMADLARAQEASPQGIPRRYSQANVDGINELLSDEPDIELILIGFPSLSLSDLTDFSGAVGASASNLSTQNARPRSATKRRADEAKARSTANPPLAIALERIAVDPVDNH</sequence>
<keyword evidence="3" id="KW-1185">Reference proteome</keyword>
<evidence type="ECO:0000313" key="3">
    <source>
        <dbReference type="Proteomes" id="UP000032503"/>
    </source>
</evidence>
<evidence type="ECO:0008006" key="4">
    <source>
        <dbReference type="Google" id="ProtNLM"/>
    </source>
</evidence>
<feature type="compositionally biased region" description="Polar residues" evidence="1">
    <location>
        <begin position="151"/>
        <end position="160"/>
    </location>
</feature>
<accession>A0ABR5CD35</accession>
<gene>
    <name evidence="2" type="ORF">TZ00_13370</name>
</gene>
<dbReference type="Proteomes" id="UP000032503">
    <property type="component" value="Unassembled WGS sequence"/>
</dbReference>
<proteinExistence type="predicted"/>
<dbReference type="RefSeq" id="WP_044442442.1">
    <property type="nucleotide sequence ID" value="NZ_JYFC01000006.1"/>
</dbReference>
<evidence type="ECO:0000313" key="2">
    <source>
        <dbReference type="EMBL" id="KJC63545.1"/>
    </source>
</evidence>
<organism evidence="2 3">
    <name type="scientific">Agreia bicolorata</name>
    <dbReference type="NCBI Taxonomy" id="110935"/>
    <lineage>
        <taxon>Bacteria</taxon>
        <taxon>Bacillati</taxon>
        <taxon>Actinomycetota</taxon>
        <taxon>Actinomycetes</taxon>
        <taxon>Micrococcales</taxon>
        <taxon>Microbacteriaceae</taxon>
        <taxon>Agreia</taxon>
    </lineage>
</organism>
<evidence type="ECO:0000256" key="1">
    <source>
        <dbReference type="SAM" id="MobiDB-lite"/>
    </source>
</evidence>
<protein>
    <recommendedName>
        <fullName evidence="4">DUF222 domain-containing protein</fullName>
    </recommendedName>
</protein>
<comment type="caution">
    <text evidence="2">The sequence shown here is derived from an EMBL/GenBank/DDBJ whole genome shotgun (WGS) entry which is preliminary data.</text>
</comment>